<name>V8QYH7_9BURK</name>
<evidence type="ECO:0000256" key="1">
    <source>
        <dbReference type="SAM" id="MobiDB-lite"/>
    </source>
</evidence>
<organism evidence="2 3">
    <name type="scientific">Advenella kashmirensis W13003</name>
    <dbReference type="NCBI Taxonomy" id="1424334"/>
    <lineage>
        <taxon>Bacteria</taxon>
        <taxon>Pseudomonadati</taxon>
        <taxon>Pseudomonadota</taxon>
        <taxon>Betaproteobacteria</taxon>
        <taxon>Burkholderiales</taxon>
        <taxon>Alcaligenaceae</taxon>
    </lineage>
</organism>
<sequence>MAGGCIDAVQENEYVEEQKGEQAVMPDCDAEKERTVVL</sequence>
<evidence type="ECO:0000313" key="2">
    <source>
        <dbReference type="EMBL" id="ETF04697.1"/>
    </source>
</evidence>
<feature type="compositionally biased region" description="Basic and acidic residues" evidence="1">
    <location>
        <begin position="29"/>
        <end position="38"/>
    </location>
</feature>
<accession>V8QYH7</accession>
<gene>
    <name evidence="2" type="ORF">W822_02735</name>
</gene>
<dbReference type="HOGENOM" id="CLU_3323528_0_0_4"/>
<dbReference type="PATRIC" id="fig|1424334.3.peg.549"/>
<protein>
    <submittedName>
        <fullName evidence="2">Uncharacterized protein</fullName>
    </submittedName>
</protein>
<dbReference type="EMBL" id="AYXT01000001">
    <property type="protein sequence ID" value="ETF04697.1"/>
    <property type="molecule type" value="Genomic_DNA"/>
</dbReference>
<feature type="region of interest" description="Disordered" evidence="1">
    <location>
        <begin position="17"/>
        <end position="38"/>
    </location>
</feature>
<dbReference type="AlphaFoldDB" id="V8QYH7"/>
<keyword evidence="3" id="KW-1185">Reference proteome</keyword>
<dbReference type="Proteomes" id="UP000018733">
    <property type="component" value="Unassembled WGS sequence"/>
</dbReference>
<comment type="caution">
    <text evidence="2">The sequence shown here is derived from an EMBL/GenBank/DDBJ whole genome shotgun (WGS) entry which is preliminary data.</text>
</comment>
<reference evidence="2 3" key="1">
    <citation type="journal article" date="2014" name="Genome Announc.">
        <title>Draft Genome Sequence of Advenella kashmirensis Strain W13003, a Polycyclic Aromatic Hydrocarbon-Degrading Bacterium.</title>
        <authorList>
            <person name="Wang X."/>
            <person name="Jin D."/>
            <person name="Zhou L."/>
            <person name="Wu L."/>
            <person name="An W."/>
            <person name="Zhao L."/>
        </authorList>
    </citation>
    <scope>NUCLEOTIDE SEQUENCE [LARGE SCALE GENOMIC DNA]</scope>
    <source>
        <strain evidence="2 3">W13003</strain>
    </source>
</reference>
<evidence type="ECO:0000313" key="3">
    <source>
        <dbReference type="Proteomes" id="UP000018733"/>
    </source>
</evidence>
<proteinExistence type="predicted"/>